<sequence length="104" mass="10284">MADKGNIGLKTAGLLDNSGLLQAAGGLDIADMQSGGSENLHNSGKILAGGKMTVKADDIVSRPGSGADSGWIQAGAGSEIDAATLDNQGTWLLSNQDGAADSVT</sequence>
<protein>
    <recommendedName>
        <fullName evidence="2">Filamentous hemagglutinin</fullName>
    </recommendedName>
</protein>
<dbReference type="EMBL" id="RVHM01000171">
    <property type="protein sequence ID" value="MLV00472.1"/>
    <property type="molecule type" value="Genomic_DNA"/>
</dbReference>
<proteinExistence type="predicted"/>
<organism evidence="1">
    <name type="scientific">Salmonella enterica I</name>
    <dbReference type="NCBI Taxonomy" id="59201"/>
    <lineage>
        <taxon>Bacteria</taxon>
        <taxon>Pseudomonadati</taxon>
        <taxon>Pseudomonadota</taxon>
        <taxon>Gammaproteobacteria</taxon>
        <taxon>Enterobacterales</taxon>
        <taxon>Enterobacteriaceae</taxon>
        <taxon>Salmonella</taxon>
    </lineage>
</organism>
<dbReference type="AlphaFoldDB" id="A0A403MQ84"/>
<dbReference type="Proteomes" id="UP000885374">
    <property type="component" value="Unassembled WGS sequence"/>
</dbReference>
<reference evidence="1" key="1">
    <citation type="submission" date="2018-07" db="EMBL/GenBank/DDBJ databases">
        <authorList>
            <person name="Ashton P.M."/>
            <person name="Dallman T."/>
            <person name="Nair S."/>
            <person name="De Pinna E."/>
            <person name="Peters T."/>
            <person name="Grant K."/>
        </authorList>
    </citation>
    <scope>NUCLEOTIDE SEQUENCE [LARGE SCALE GENOMIC DNA]</scope>
    <source>
        <strain evidence="1">157339</strain>
    </source>
</reference>
<dbReference type="InterPro" id="IPR008619">
    <property type="entry name" value="Filamentous_hemagglutn_rpt"/>
</dbReference>
<accession>A0A403MQ84</accession>
<evidence type="ECO:0000313" key="1">
    <source>
        <dbReference type="EMBL" id="MLV00472.1"/>
    </source>
</evidence>
<gene>
    <name evidence="1" type="ORF">DRU74_28140</name>
</gene>
<dbReference type="NCBIfam" id="TIGR01731">
    <property type="entry name" value="fil_hemag_20aa"/>
    <property type="match status" value="3"/>
</dbReference>
<comment type="caution">
    <text evidence="1">The sequence shown here is derived from an EMBL/GenBank/DDBJ whole genome shotgun (WGS) entry which is preliminary data.</text>
</comment>
<evidence type="ECO:0008006" key="2">
    <source>
        <dbReference type="Google" id="ProtNLM"/>
    </source>
</evidence>
<name>A0A403MQ84_SALET</name>
<dbReference type="InterPro" id="IPR010069">
    <property type="entry name" value="CdiA_FHA1_rpt"/>
</dbReference>
<feature type="non-terminal residue" evidence="1">
    <location>
        <position position="104"/>
    </location>
</feature>
<dbReference type="Pfam" id="PF05594">
    <property type="entry name" value="Fil_haemagg"/>
    <property type="match status" value="1"/>
</dbReference>